<feature type="non-terminal residue" evidence="1">
    <location>
        <position position="31"/>
    </location>
</feature>
<proteinExistence type="predicted"/>
<dbReference type="AlphaFoldDB" id="X0VQY3"/>
<evidence type="ECO:0000313" key="1">
    <source>
        <dbReference type="EMBL" id="GAG20819.1"/>
    </source>
</evidence>
<dbReference type="EMBL" id="BARS01036954">
    <property type="protein sequence ID" value="GAG20819.1"/>
    <property type="molecule type" value="Genomic_DNA"/>
</dbReference>
<sequence>MDLEELSNDLIEEIENGFERAERQELTHHIV</sequence>
<protein>
    <submittedName>
        <fullName evidence="1">Uncharacterized protein</fullName>
    </submittedName>
</protein>
<organism evidence="1">
    <name type="scientific">marine sediment metagenome</name>
    <dbReference type="NCBI Taxonomy" id="412755"/>
    <lineage>
        <taxon>unclassified sequences</taxon>
        <taxon>metagenomes</taxon>
        <taxon>ecological metagenomes</taxon>
    </lineage>
</organism>
<gene>
    <name evidence="1" type="ORF">S01H1_56726</name>
</gene>
<reference evidence="1" key="1">
    <citation type="journal article" date="2014" name="Front. Microbiol.">
        <title>High frequency of phylogenetically diverse reductive dehalogenase-homologous genes in deep subseafloor sedimentary metagenomes.</title>
        <authorList>
            <person name="Kawai M."/>
            <person name="Futagami T."/>
            <person name="Toyoda A."/>
            <person name="Takaki Y."/>
            <person name="Nishi S."/>
            <person name="Hori S."/>
            <person name="Arai W."/>
            <person name="Tsubouchi T."/>
            <person name="Morono Y."/>
            <person name="Uchiyama I."/>
            <person name="Ito T."/>
            <person name="Fujiyama A."/>
            <person name="Inagaki F."/>
            <person name="Takami H."/>
        </authorList>
    </citation>
    <scope>NUCLEOTIDE SEQUENCE</scope>
    <source>
        <strain evidence="1">Expedition CK06-06</strain>
    </source>
</reference>
<accession>X0VQY3</accession>
<name>X0VQY3_9ZZZZ</name>
<comment type="caution">
    <text evidence="1">The sequence shown here is derived from an EMBL/GenBank/DDBJ whole genome shotgun (WGS) entry which is preliminary data.</text>
</comment>